<dbReference type="InterPro" id="IPR001623">
    <property type="entry name" value="DnaJ_domain"/>
</dbReference>
<dbReference type="AlphaFoldDB" id="A0ABD3MB24"/>
<feature type="region of interest" description="Disordered" evidence="1">
    <location>
        <begin position="281"/>
        <end position="312"/>
    </location>
</feature>
<keyword evidence="2" id="KW-0732">Signal</keyword>
<organism evidence="4 5">
    <name type="scientific">Discostella pseudostelligera</name>
    <dbReference type="NCBI Taxonomy" id="259834"/>
    <lineage>
        <taxon>Eukaryota</taxon>
        <taxon>Sar</taxon>
        <taxon>Stramenopiles</taxon>
        <taxon>Ochrophyta</taxon>
        <taxon>Bacillariophyta</taxon>
        <taxon>Coscinodiscophyceae</taxon>
        <taxon>Thalassiosirophycidae</taxon>
        <taxon>Stephanodiscales</taxon>
        <taxon>Stephanodiscaceae</taxon>
        <taxon>Discostella</taxon>
    </lineage>
</organism>
<accession>A0ABD3MB24</accession>
<evidence type="ECO:0000256" key="1">
    <source>
        <dbReference type="SAM" id="MobiDB-lite"/>
    </source>
</evidence>
<evidence type="ECO:0000259" key="3">
    <source>
        <dbReference type="PROSITE" id="PS50076"/>
    </source>
</evidence>
<dbReference type="EMBL" id="JALLBG020000200">
    <property type="protein sequence ID" value="KAL3759397.1"/>
    <property type="molecule type" value="Genomic_DNA"/>
</dbReference>
<feature type="compositionally biased region" description="Low complexity" evidence="1">
    <location>
        <begin position="71"/>
        <end position="91"/>
    </location>
</feature>
<dbReference type="PANTHER" id="PTHR45184">
    <property type="entry name" value="DNAJ PROTEIN ERDJ3A"/>
    <property type="match status" value="1"/>
</dbReference>
<gene>
    <name evidence="4" type="ORF">ACHAWU_000696</name>
</gene>
<proteinExistence type="predicted"/>
<dbReference type="SUPFAM" id="SSF46565">
    <property type="entry name" value="Chaperone J-domain"/>
    <property type="match status" value="1"/>
</dbReference>
<name>A0ABD3MB24_9STRA</name>
<dbReference type="InterPro" id="IPR036869">
    <property type="entry name" value="J_dom_sf"/>
</dbReference>
<dbReference type="PANTHER" id="PTHR45184:SF1">
    <property type="entry name" value="DNAJ PROTEIN ERDJ3A"/>
    <property type="match status" value="1"/>
</dbReference>
<feature type="signal peptide" evidence="2">
    <location>
        <begin position="1"/>
        <end position="26"/>
    </location>
</feature>
<comment type="caution">
    <text evidence="4">The sequence shown here is derived from an EMBL/GenBank/DDBJ whole genome shotgun (WGS) entry which is preliminary data.</text>
</comment>
<feature type="compositionally biased region" description="Basic and acidic residues" evidence="1">
    <location>
        <begin position="51"/>
        <end position="67"/>
    </location>
</feature>
<dbReference type="Pfam" id="PF00226">
    <property type="entry name" value="DnaJ"/>
    <property type="match status" value="1"/>
</dbReference>
<evidence type="ECO:0000256" key="2">
    <source>
        <dbReference type="SAM" id="SignalP"/>
    </source>
</evidence>
<protein>
    <recommendedName>
        <fullName evidence="3">J domain-containing protein</fullName>
    </recommendedName>
</protein>
<sequence>MTSKPYGKRTHRNVLILIAINSLLSSSSLFGYNGKYCIVGGAGVRIVEAAEDSRRQKRKQYEQEQPRRNRSSGSTNSNNNRRNNNSNNNRSRAQEKQSNDYYDILNVKKTSKLKDIKKAYRKLALKYHPDKFRANPKLSEEQNEKLKAEQEEKFVKVSAAYDVLSDEKKRKVYDKYGQNGLDAMERGIDPEEAGFGSAGGGGGGGFGGFDGAPGGGGGGGGGFHTTFTGADAFKMFEQMFGGMGGGGGSSAGQGGFGFGGGGGFPGGGAFNFQNMGGMGGMPNFGGMGGGGGGQQQKQQRTSTPVVSKNDPSGLVPLGKSKFPDVHAAHPWLILFYDKDMFEQDSATKQYMAQAKQLSEIVLKKAKNVKNGMIFKVGAVDCNGDALRFCQSKLGKGVKLPAFATVLNGSVSVVSDDGVLQSAKKLHDHATDALLKIEGLILNVNSAQHIQSRLFASSPAPGHPSIAILLFTDKYDTSPLYASLAYRHRQDGFVAFGESRGKNMELGKRFSVKNFPTLVALINGVEKAERYSGASLDLESLSSWLNGLSKKYFKSQSSSSSSGRKKTRKART</sequence>
<evidence type="ECO:0000313" key="4">
    <source>
        <dbReference type="EMBL" id="KAL3759397.1"/>
    </source>
</evidence>
<dbReference type="CDD" id="cd06257">
    <property type="entry name" value="DnaJ"/>
    <property type="match status" value="1"/>
</dbReference>
<dbReference type="Gene3D" id="1.10.287.110">
    <property type="entry name" value="DnaJ domain"/>
    <property type="match status" value="1"/>
</dbReference>
<feature type="compositionally biased region" description="Gly residues" evidence="1">
    <location>
        <begin position="281"/>
        <end position="294"/>
    </location>
</feature>
<evidence type="ECO:0000313" key="5">
    <source>
        <dbReference type="Proteomes" id="UP001530293"/>
    </source>
</evidence>
<reference evidence="4 5" key="1">
    <citation type="submission" date="2024-10" db="EMBL/GenBank/DDBJ databases">
        <title>Updated reference genomes for cyclostephanoid diatoms.</title>
        <authorList>
            <person name="Roberts W.R."/>
            <person name="Alverson A.J."/>
        </authorList>
    </citation>
    <scope>NUCLEOTIDE SEQUENCE [LARGE SCALE GENOMIC DNA]</scope>
    <source>
        <strain evidence="4 5">AJA232-27</strain>
    </source>
</reference>
<feature type="region of interest" description="Disordered" evidence="1">
    <location>
        <begin position="551"/>
        <end position="571"/>
    </location>
</feature>
<dbReference type="SMART" id="SM00271">
    <property type="entry name" value="DnaJ"/>
    <property type="match status" value="1"/>
</dbReference>
<dbReference type="Proteomes" id="UP001530293">
    <property type="component" value="Unassembled WGS sequence"/>
</dbReference>
<dbReference type="InterPro" id="IPR036249">
    <property type="entry name" value="Thioredoxin-like_sf"/>
</dbReference>
<feature type="compositionally biased region" description="Basic residues" evidence="1">
    <location>
        <begin position="562"/>
        <end position="571"/>
    </location>
</feature>
<feature type="compositionally biased region" description="Polar residues" evidence="1">
    <location>
        <begin position="297"/>
        <end position="310"/>
    </location>
</feature>
<dbReference type="PROSITE" id="PS00636">
    <property type="entry name" value="DNAJ_1"/>
    <property type="match status" value="1"/>
</dbReference>
<keyword evidence="5" id="KW-1185">Reference proteome</keyword>
<feature type="domain" description="J" evidence="3">
    <location>
        <begin position="100"/>
        <end position="177"/>
    </location>
</feature>
<dbReference type="SUPFAM" id="SSF52833">
    <property type="entry name" value="Thioredoxin-like"/>
    <property type="match status" value="1"/>
</dbReference>
<dbReference type="InterPro" id="IPR052842">
    <property type="entry name" value="ER_Co-chaperone"/>
</dbReference>
<dbReference type="InterPro" id="IPR018253">
    <property type="entry name" value="DnaJ_domain_CS"/>
</dbReference>
<dbReference type="PROSITE" id="PS50076">
    <property type="entry name" value="DNAJ_2"/>
    <property type="match status" value="1"/>
</dbReference>
<dbReference type="PRINTS" id="PR00625">
    <property type="entry name" value="JDOMAIN"/>
</dbReference>
<feature type="chain" id="PRO_5044887108" description="J domain-containing protein" evidence="2">
    <location>
        <begin position="27"/>
        <end position="571"/>
    </location>
</feature>
<feature type="region of interest" description="Disordered" evidence="1">
    <location>
        <begin position="51"/>
        <end position="101"/>
    </location>
</feature>